<evidence type="ECO:0000256" key="1">
    <source>
        <dbReference type="SAM" id="MobiDB-lite"/>
    </source>
</evidence>
<sequence length="629" mass="70444">MSVDKTIKLTRSDDQSITVSSGTDNFTITFYEVPRVSDNAERRFHRIRKPLADVNVPYFPFTIYGSQTEGRTQDSIPKNKKKALKESGSGSQFLAIKDDKSFAIRMVGDCKESAFKVKVWIGGVNVLQHTTHGKKSQDYFVVSEQKWIWGKQVGKDTARQFRVFRRERGRLSLRFQLRKDNIKKEVEIEITSRRLGLPWPPPRMTMGDVDEFIPQFPQPPSPPPQPAYPACRTCAYAPSHAPCYPAVPAQQVAFQGRTSTYTGPSTPLPPPPSQLISHEIDWEDRTSEDVSMPPVMTAYQRQQSHAEVTEPDTCSSSDGRSSSSLPSRQTSQAPLANVEFVTKMFSYRSKSFSRYGGPVSGYLPQLSQHQAFHPRPPELFPNLTSSPPSPPSQEVEISEVLPAEAAAAAVEAASNPPSDQESIHSDPEEDMLQHQMVVGTGGLIEQIVHPDQHPDWIDDCTVSLKFKIVDPEYLQTEGGVKTLGTPGGNHGEVPNPPDGTFRGHAPVVTDPEELRRDIRSPMELETMDAGVKFLNMNGERGLPVDSGLGWVGDEENGDEEEDARKFQMLNKEAKSQPRGFMNDLRTKKESREQCKQGGARIQMIMKQEERKSKWRKLIDAMRRILTLGR</sequence>
<evidence type="ECO:0000313" key="3">
    <source>
        <dbReference type="Proteomes" id="UP001303222"/>
    </source>
</evidence>
<feature type="region of interest" description="Disordered" evidence="1">
    <location>
        <begin position="481"/>
        <end position="506"/>
    </location>
</feature>
<accession>A0AAN6P300</accession>
<evidence type="ECO:0000313" key="2">
    <source>
        <dbReference type="EMBL" id="KAK3956626.1"/>
    </source>
</evidence>
<dbReference type="AlphaFoldDB" id="A0AAN6P300"/>
<keyword evidence="3" id="KW-1185">Reference proteome</keyword>
<organism evidence="2 3">
    <name type="scientific">Pseudoneurospora amorphoporcata</name>
    <dbReference type="NCBI Taxonomy" id="241081"/>
    <lineage>
        <taxon>Eukaryota</taxon>
        <taxon>Fungi</taxon>
        <taxon>Dikarya</taxon>
        <taxon>Ascomycota</taxon>
        <taxon>Pezizomycotina</taxon>
        <taxon>Sordariomycetes</taxon>
        <taxon>Sordariomycetidae</taxon>
        <taxon>Sordariales</taxon>
        <taxon>Sordariaceae</taxon>
        <taxon>Pseudoneurospora</taxon>
    </lineage>
</organism>
<gene>
    <name evidence="2" type="ORF">QBC32DRAFT_330513</name>
</gene>
<reference evidence="2" key="2">
    <citation type="submission" date="2023-06" db="EMBL/GenBank/DDBJ databases">
        <authorList>
            <consortium name="Lawrence Berkeley National Laboratory"/>
            <person name="Mondo S.J."/>
            <person name="Hensen N."/>
            <person name="Bonometti L."/>
            <person name="Westerberg I."/>
            <person name="Brannstrom I.O."/>
            <person name="Guillou S."/>
            <person name="Cros-Aarteil S."/>
            <person name="Calhoun S."/>
            <person name="Haridas S."/>
            <person name="Kuo A."/>
            <person name="Pangilinan J."/>
            <person name="Riley R."/>
            <person name="Labutti K."/>
            <person name="Andreopoulos B."/>
            <person name="Lipzen A."/>
            <person name="Chen C."/>
            <person name="Yanf M."/>
            <person name="Daum C."/>
            <person name="Ng V."/>
            <person name="Clum A."/>
            <person name="Steindorff A."/>
            <person name="Ohm R."/>
            <person name="Martin F."/>
            <person name="Silar P."/>
            <person name="Natvig D."/>
            <person name="Lalanne C."/>
            <person name="Gautier V."/>
            <person name="Ament-Velasquez S.L."/>
            <person name="Kruys A."/>
            <person name="Hutchinson M.I."/>
            <person name="Powell A.J."/>
            <person name="Barry K."/>
            <person name="Miller A.N."/>
            <person name="Grigoriev I.V."/>
            <person name="Debuchy R."/>
            <person name="Gladieux P."/>
            <person name="Thoren M.H."/>
            <person name="Johannesson H."/>
        </authorList>
    </citation>
    <scope>NUCLEOTIDE SEQUENCE</scope>
    <source>
        <strain evidence="2">CBS 626.80</strain>
    </source>
</reference>
<feature type="compositionally biased region" description="Low complexity" evidence="1">
    <location>
        <begin position="311"/>
        <end position="332"/>
    </location>
</feature>
<comment type="caution">
    <text evidence="2">The sequence shown here is derived from an EMBL/GenBank/DDBJ whole genome shotgun (WGS) entry which is preliminary data.</text>
</comment>
<reference evidence="2" key="1">
    <citation type="journal article" date="2023" name="Mol. Phylogenet. Evol.">
        <title>Genome-scale phylogeny and comparative genomics of the fungal order Sordariales.</title>
        <authorList>
            <person name="Hensen N."/>
            <person name="Bonometti L."/>
            <person name="Westerberg I."/>
            <person name="Brannstrom I.O."/>
            <person name="Guillou S."/>
            <person name="Cros-Aarteil S."/>
            <person name="Calhoun S."/>
            <person name="Haridas S."/>
            <person name="Kuo A."/>
            <person name="Mondo S."/>
            <person name="Pangilinan J."/>
            <person name="Riley R."/>
            <person name="LaButti K."/>
            <person name="Andreopoulos B."/>
            <person name="Lipzen A."/>
            <person name="Chen C."/>
            <person name="Yan M."/>
            <person name="Daum C."/>
            <person name="Ng V."/>
            <person name="Clum A."/>
            <person name="Steindorff A."/>
            <person name="Ohm R.A."/>
            <person name="Martin F."/>
            <person name="Silar P."/>
            <person name="Natvig D.O."/>
            <person name="Lalanne C."/>
            <person name="Gautier V."/>
            <person name="Ament-Velasquez S.L."/>
            <person name="Kruys A."/>
            <person name="Hutchinson M.I."/>
            <person name="Powell A.J."/>
            <person name="Barry K."/>
            <person name="Miller A.N."/>
            <person name="Grigoriev I.V."/>
            <person name="Debuchy R."/>
            <person name="Gladieux P."/>
            <person name="Hiltunen Thoren M."/>
            <person name="Johannesson H."/>
        </authorList>
    </citation>
    <scope>NUCLEOTIDE SEQUENCE</scope>
    <source>
        <strain evidence="2">CBS 626.80</strain>
    </source>
</reference>
<name>A0AAN6P300_9PEZI</name>
<feature type="region of interest" description="Disordered" evidence="1">
    <location>
        <begin position="298"/>
        <end position="332"/>
    </location>
</feature>
<protein>
    <submittedName>
        <fullName evidence="2">Uncharacterized protein</fullName>
    </submittedName>
</protein>
<dbReference type="EMBL" id="MU859064">
    <property type="protein sequence ID" value="KAK3956626.1"/>
    <property type="molecule type" value="Genomic_DNA"/>
</dbReference>
<dbReference type="Proteomes" id="UP001303222">
    <property type="component" value="Unassembled WGS sequence"/>
</dbReference>
<proteinExistence type="predicted"/>